<dbReference type="OrthoDB" id="978939at2"/>
<dbReference type="KEGG" id="psty:BFS30_14115"/>
<gene>
    <name evidence="2" type="ORF">BFS30_14115</name>
</gene>
<dbReference type="AlphaFoldDB" id="A0A1D7QHR0"/>
<protein>
    <recommendedName>
        <fullName evidence="4">DUF1269 domain-containing protein</fullName>
    </recommendedName>
</protein>
<evidence type="ECO:0008006" key="4">
    <source>
        <dbReference type="Google" id="ProtNLM"/>
    </source>
</evidence>
<keyword evidence="3" id="KW-1185">Reference proteome</keyword>
<evidence type="ECO:0000313" key="2">
    <source>
        <dbReference type="EMBL" id="AOM78206.1"/>
    </source>
</evidence>
<dbReference type="EMBL" id="CP017141">
    <property type="protein sequence ID" value="AOM78206.1"/>
    <property type="molecule type" value="Genomic_DNA"/>
</dbReference>
<evidence type="ECO:0000313" key="3">
    <source>
        <dbReference type="Proteomes" id="UP000094313"/>
    </source>
</evidence>
<feature type="coiled-coil region" evidence="1">
    <location>
        <begin position="160"/>
        <end position="209"/>
    </location>
</feature>
<proteinExistence type="predicted"/>
<keyword evidence="1" id="KW-0175">Coiled coil</keyword>
<dbReference type="Proteomes" id="UP000094313">
    <property type="component" value="Chromosome"/>
</dbReference>
<organism evidence="2 3">
    <name type="scientific">Pedobacter steynii</name>
    <dbReference type="NCBI Taxonomy" id="430522"/>
    <lineage>
        <taxon>Bacteria</taxon>
        <taxon>Pseudomonadati</taxon>
        <taxon>Bacteroidota</taxon>
        <taxon>Sphingobacteriia</taxon>
        <taxon>Sphingobacteriales</taxon>
        <taxon>Sphingobacteriaceae</taxon>
        <taxon>Pedobacter</taxon>
    </lineage>
</organism>
<accession>A0A1D7QHR0</accession>
<evidence type="ECO:0000256" key="1">
    <source>
        <dbReference type="SAM" id="Coils"/>
    </source>
</evidence>
<dbReference type="RefSeq" id="WP_069379871.1">
    <property type="nucleotide sequence ID" value="NZ_CP017141.1"/>
</dbReference>
<sequence length="254" mass="28521">MEKMIQALFNSEVEAFKGLQALQELQRTKEISVGETYVLTRDTDGKVNIRSAKNESEGTGIIGGGLIGGLVGLLAGPLGFIVGLAGGMIAGSAGETLKAEGVSDYLDQVSANIPNGKSVLIAHVWENWETPLNTMLLPLSTDLRRFSLEEQVFVPARTELDKLNADIKQAESKLVTVSDEEKREWIDTLADLNVKRAALENKLKIHTDQRQQQYQTWIDEHPDAHEAHDEERRRYMESRIKEQKERLDQLKRDR</sequence>
<name>A0A1D7QHR0_9SPHI</name>
<reference evidence="2 3" key="1">
    <citation type="submission" date="2016-08" db="EMBL/GenBank/DDBJ databases">
        <authorList>
            <person name="Seilhamer J.J."/>
        </authorList>
    </citation>
    <scope>NUCLEOTIDE SEQUENCE [LARGE SCALE GENOMIC DNA]</scope>
    <source>
        <strain evidence="2 3">DX4</strain>
    </source>
</reference>